<dbReference type="GO" id="GO:0000270">
    <property type="term" value="P:peptidoglycan metabolic process"/>
    <property type="evidence" value="ECO:0007669"/>
    <property type="project" value="InterPro"/>
</dbReference>
<gene>
    <name evidence="6" type="ORF">SAMN04488052_10510</name>
</gene>
<organism evidence="6 7">
    <name type="scientific">Aquisalimonas asiatica</name>
    <dbReference type="NCBI Taxonomy" id="406100"/>
    <lineage>
        <taxon>Bacteria</taxon>
        <taxon>Pseudomonadati</taxon>
        <taxon>Pseudomonadota</taxon>
        <taxon>Gammaproteobacteria</taxon>
        <taxon>Chromatiales</taxon>
        <taxon>Ectothiorhodospiraceae</taxon>
        <taxon>Aquisalimonas</taxon>
    </lineage>
</organism>
<proteinExistence type="inferred from homology"/>
<dbReference type="SUPFAM" id="SSF53955">
    <property type="entry name" value="Lysozyme-like"/>
    <property type="match status" value="1"/>
</dbReference>
<accession>A0A1H8TXD7</accession>
<keyword evidence="7" id="KW-1185">Reference proteome</keyword>
<dbReference type="EMBL" id="FOEG01000005">
    <property type="protein sequence ID" value="SEO95682.1"/>
    <property type="molecule type" value="Genomic_DNA"/>
</dbReference>
<dbReference type="InterPro" id="IPR000189">
    <property type="entry name" value="Transglyc_AS"/>
</dbReference>
<dbReference type="Gene3D" id="1.10.530.10">
    <property type="match status" value="1"/>
</dbReference>
<dbReference type="GO" id="GO:0042597">
    <property type="term" value="C:periplasmic space"/>
    <property type="evidence" value="ECO:0007669"/>
    <property type="project" value="InterPro"/>
</dbReference>
<dbReference type="Pfam" id="PF01464">
    <property type="entry name" value="SLT"/>
    <property type="match status" value="1"/>
</dbReference>
<keyword evidence="2 3" id="KW-0732">Signal</keyword>
<dbReference type="Proteomes" id="UP000199657">
    <property type="component" value="Unassembled WGS sequence"/>
</dbReference>
<dbReference type="PANTHER" id="PTHR37423">
    <property type="entry name" value="SOLUBLE LYTIC MUREIN TRANSGLYCOSYLASE-RELATED"/>
    <property type="match status" value="1"/>
</dbReference>
<dbReference type="InterPro" id="IPR008258">
    <property type="entry name" value="Transglycosylase_SLT_dom_1"/>
</dbReference>
<evidence type="ECO:0000256" key="3">
    <source>
        <dbReference type="SAM" id="SignalP"/>
    </source>
</evidence>
<dbReference type="SUPFAM" id="SSF48435">
    <property type="entry name" value="Bacterial muramidases"/>
    <property type="match status" value="1"/>
</dbReference>
<dbReference type="PROSITE" id="PS00922">
    <property type="entry name" value="TRANSGLYCOSYLASE"/>
    <property type="match status" value="1"/>
</dbReference>
<evidence type="ECO:0000313" key="6">
    <source>
        <dbReference type="EMBL" id="SEO95682.1"/>
    </source>
</evidence>
<dbReference type="Gene3D" id="1.25.20.10">
    <property type="entry name" value="Bacterial muramidases"/>
    <property type="match status" value="1"/>
</dbReference>
<protein>
    <submittedName>
        <fullName evidence="6">Soluble lytic murein transglycosylase</fullName>
    </submittedName>
</protein>
<dbReference type="InterPro" id="IPR012289">
    <property type="entry name" value="Lytic_TGlycosylase_superhlx_L"/>
</dbReference>
<evidence type="ECO:0000259" key="5">
    <source>
        <dbReference type="Pfam" id="PF14718"/>
    </source>
</evidence>
<evidence type="ECO:0000256" key="2">
    <source>
        <dbReference type="ARBA" id="ARBA00022729"/>
    </source>
</evidence>
<dbReference type="GO" id="GO:0016020">
    <property type="term" value="C:membrane"/>
    <property type="evidence" value="ECO:0007669"/>
    <property type="project" value="InterPro"/>
</dbReference>
<dbReference type="PANTHER" id="PTHR37423:SF5">
    <property type="entry name" value="SOLUBLE LYTIC MUREIN TRANSGLYCOSYLASE"/>
    <property type="match status" value="1"/>
</dbReference>
<dbReference type="CDD" id="cd13401">
    <property type="entry name" value="Slt70-like"/>
    <property type="match status" value="1"/>
</dbReference>
<dbReference type="RefSeq" id="WP_091644143.1">
    <property type="nucleotide sequence ID" value="NZ_FOEG01000005.1"/>
</dbReference>
<dbReference type="STRING" id="406100.SAMN04488052_10510"/>
<feature type="domain" description="Transglycosylase SLT" evidence="4">
    <location>
        <begin position="483"/>
        <end position="593"/>
    </location>
</feature>
<dbReference type="AlphaFoldDB" id="A0A1H8TXD7"/>
<dbReference type="GO" id="GO:0008933">
    <property type="term" value="F:peptidoglycan lytic transglycosylase activity"/>
    <property type="evidence" value="ECO:0007669"/>
    <property type="project" value="InterPro"/>
</dbReference>
<feature type="chain" id="PRO_5011680437" evidence="3">
    <location>
        <begin position="22"/>
        <end position="655"/>
    </location>
</feature>
<name>A0A1H8TXD7_9GAMM</name>
<comment type="similarity">
    <text evidence="1">Belongs to the transglycosylase Slt family.</text>
</comment>
<reference evidence="6 7" key="1">
    <citation type="submission" date="2016-10" db="EMBL/GenBank/DDBJ databases">
        <authorList>
            <person name="de Groot N.N."/>
        </authorList>
    </citation>
    <scope>NUCLEOTIDE SEQUENCE [LARGE SCALE GENOMIC DNA]</scope>
    <source>
        <strain evidence="6 7">CGMCC 1.6291</strain>
    </source>
</reference>
<feature type="domain" description="Lytic transglycosylase superhelical linker" evidence="5">
    <location>
        <begin position="402"/>
        <end position="468"/>
    </location>
</feature>
<dbReference type="InterPro" id="IPR008939">
    <property type="entry name" value="Lytic_TGlycosylase_superhlx_U"/>
</dbReference>
<dbReference type="InterPro" id="IPR037061">
    <property type="entry name" value="Lytic_TGlycoase_superhlx_L_sf"/>
</dbReference>
<evidence type="ECO:0000256" key="1">
    <source>
        <dbReference type="ARBA" id="ARBA00007734"/>
    </source>
</evidence>
<sequence length="655" mass="73285">MPRSLVLLFVSVLFLAQTAAASDRLDNQRDLFREAHERIGLGKSVDMDALRDQLQGYPLLPYLIYADLLSDTGNLTAEEVEAFLEDYGDLPLARGFRGQWLHELGAREEWETYQAFHRGGGSATLRCYGLQARRANDGIDEDWLREARGLWLVGHSQPSACDPVFSELYDRDALTPDQRWERITRAMYNGNASLARALRSRLEDDDQEWLDDWLRLNRDPAAALADPDFEVDSRRGRQLVRFGVRLLARSDRDTAAERLEDYVERGDLPREMALELQREIALRAAYSRDDNALELLDQLPEAAGNDTVREWQARIAVGQQDWPRVIDAVWDLPAEQREQAEWQYWRAHALWMTGAKERAEDLLEPLARTRNYYGFLAADALGRPYAMNEADLDHDAERQAALASRPEIQRARELREVGLITEARREWEAALAGADTDTRAQAAMLALGWGWYDRAIHNANQAGLHNALSLRFPVGFSDVLEPAAAAADVDPALVYAVARKESAFSPDARSRVGARGLLQVMPETGRRVADGLGVSDPGGVDLYEPATNARLGAVYLGQMIDRFDGNVILAAAAYNAGPERAARWLEDNPGQPAAVWIENITFGETRDYVKSVLAFRAVFDSQLRGEPRRLAGVMPVMPGEETAELVLGEEADGDS</sequence>
<feature type="signal peptide" evidence="3">
    <location>
        <begin position="1"/>
        <end position="21"/>
    </location>
</feature>
<evidence type="ECO:0000313" key="7">
    <source>
        <dbReference type="Proteomes" id="UP000199657"/>
    </source>
</evidence>
<dbReference type="Pfam" id="PF14718">
    <property type="entry name" value="SLT_L"/>
    <property type="match status" value="1"/>
</dbReference>
<evidence type="ECO:0000259" key="4">
    <source>
        <dbReference type="Pfam" id="PF01464"/>
    </source>
</evidence>
<dbReference type="GO" id="GO:0004553">
    <property type="term" value="F:hydrolase activity, hydrolyzing O-glycosyl compounds"/>
    <property type="evidence" value="ECO:0007669"/>
    <property type="project" value="InterPro"/>
</dbReference>
<dbReference type="OrthoDB" id="92254at2"/>
<dbReference type="Gene3D" id="1.10.1240.20">
    <property type="entry name" value="Lytic transglycosylase, superhelical linker domain"/>
    <property type="match status" value="1"/>
</dbReference>
<dbReference type="InterPro" id="IPR023346">
    <property type="entry name" value="Lysozyme-like_dom_sf"/>
</dbReference>